<gene>
    <name evidence="3" type="ORF">EDD34_1805</name>
</gene>
<evidence type="ECO:0000313" key="3">
    <source>
        <dbReference type="EMBL" id="RPF21183.1"/>
    </source>
</evidence>
<feature type="transmembrane region" description="Helical" evidence="2">
    <location>
        <begin position="50"/>
        <end position="71"/>
    </location>
</feature>
<proteinExistence type="predicted"/>
<dbReference type="EMBL" id="RKQZ01000001">
    <property type="protein sequence ID" value="RPF21183.1"/>
    <property type="molecule type" value="Genomic_DNA"/>
</dbReference>
<comment type="caution">
    <text evidence="3">The sequence shown here is derived from an EMBL/GenBank/DDBJ whole genome shotgun (WGS) entry which is preliminary data.</text>
</comment>
<dbReference type="Proteomes" id="UP000280501">
    <property type="component" value="Unassembled WGS sequence"/>
</dbReference>
<evidence type="ECO:0000256" key="2">
    <source>
        <dbReference type="SAM" id="Phobius"/>
    </source>
</evidence>
<accession>A0A3N4YKB7</accession>
<protein>
    <recommendedName>
        <fullName evidence="5">DUF3040 family protein</fullName>
    </recommendedName>
</protein>
<evidence type="ECO:0000256" key="1">
    <source>
        <dbReference type="SAM" id="MobiDB-lite"/>
    </source>
</evidence>
<feature type="transmembrane region" description="Helical" evidence="2">
    <location>
        <begin position="77"/>
        <end position="96"/>
    </location>
</feature>
<keyword evidence="2" id="KW-0472">Membrane</keyword>
<sequence length="104" mass="10918">MTDRLGRGGRAVRNSDVERHHTTMTENQSAATEVAYLPEAAPPDNHGHTVAAWVTMTGIMVGALLSAVGVVVDGGFWMFWVGLVVCVGSLVVGGVLRGMGLGQR</sequence>
<feature type="region of interest" description="Disordered" evidence="1">
    <location>
        <begin position="1"/>
        <end position="29"/>
    </location>
</feature>
<keyword evidence="2" id="KW-0812">Transmembrane</keyword>
<keyword evidence="2" id="KW-1133">Transmembrane helix</keyword>
<feature type="compositionally biased region" description="Basic and acidic residues" evidence="1">
    <location>
        <begin position="13"/>
        <end position="23"/>
    </location>
</feature>
<dbReference type="NCBIfam" id="NF041681">
    <property type="entry name" value="HGxxPAAW"/>
    <property type="match status" value="1"/>
</dbReference>
<name>A0A3N4YKB7_9MICO</name>
<reference evidence="3 4" key="1">
    <citation type="submission" date="2018-11" db="EMBL/GenBank/DDBJ databases">
        <title>Sequencing the genomes of 1000 actinobacteria strains.</title>
        <authorList>
            <person name="Klenk H.-P."/>
        </authorList>
    </citation>
    <scope>NUCLEOTIDE SEQUENCE [LARGE SCALE GENOMIC DNA]</scope>
    <source>
        <strain evidence="3 4">DSM 15700</strain>
    </source>
</reference>
<evidence type="ECO:0000313" key="4">
    <source>
        <dbReference type="Proteomes" id="UP000280501"/>
    </source>
</evidence>
<organism evidence="3 4">
    <name type="scientific">Myceligenerans xiligouense</name>
    <dbReference type="NCBI Taxonomy" id="253184"/>
    <lineage>
        <taxon>Bacteria</taxon>
        <taxon>Bacillati</taxon>
        <taxon>Actinomycetota</taxon>
        <taxon>Actinomycetes</taxon>
        <taxon>Micrococcales</taxon>
        <taxon>Promicromonosporaceae</taxon>
        <taxon>Myceligenerans</taxon>
    </lineage>
</organism>
<dbReference type="AlphaFoldDB" id="A0A3N4YKB7"/>
<evidence type="ECO:0008006" key="5">
    <source>
        <dbReference type="Google" id="ProtNLM"/>
    </source>
</evidence>
<keyword evidence="4" id="KW-1185">Reference proteome</keyword>